<keyword evidence="4" id="KW-1185">Reference proteome</keyword>
<evidence type="ECO:0000256" key="2">
    <source>
        <dbReference type="SAM" id="SignalP"/>
    </source>
</evidence>
<dbReference type="EMBL" id="FMTS01000008">
    <property type="protein sequence ID" value="SCW79962.1"/>
    <property type="molecule type" value="Genomic_DNA"/>
</dbReference>
<name>A0A1G4TF17_9CAUL</name>
<dbReference type="AlphaFoldDB" id="A0A1G4TF17"/>
<dbReference type="PANTHER" id="PTHR33361:SF2">
    <property type="entry name" value="DUF885 DOMAIN-CONTAINING PROTEIN"/>
    <property type="match status" value="1"/>
</dbReference>
<evidence type="ECO:0000313" key="3">
    <source>
        <dbReference type="EMBL" id="SCW79962.1"/>
    </source>
</evidence>
<evidence type="ECO:0000313" key="4">
    <source>
        <dbReference type="Proteomes" id="UP000199150"/>
    </source>
</evidence>
<feature type="compositionally biased region" description="Pro residues" evidence="1">
    <location>
        <begin position="62"/>
        <end position="79"/>
    </location>
</feature>
<feature type="region of interest" description="Disordered" evidence="1">
    <location>
        <begin position="26"/>
        <end position="80"/>
    </location>
</feature>
<proteinExistence type="predicted"/>
<reference evidence="4" key="1">
    <citation type="submission" date="2016-10" db="EMBL/GenBank/DDBJ databases">
        <authorList>
            <person name="Varghese N."/>
            <person name="Submissions S."/>
        </authorList>
    </citation>
    <scope>NUCLEOTIDE SEQUENCE [LARGE SCALE GENOMIC DNA]</scope>
    <source>
        <strain evidence="4">CGMCC 1.3431</strain>
    </source>
</reference>
<dbReference type="InterPro" id="IPR010281">
    <property type="entry name" value="DUF885"/>
</dbReference>
<feature type="signal peptide" evidence="2">
    <location>
        <begin position="1"/>
        <end position="24"/>
    </location>
</feature>
<dbReference type="PANTHER" id="PTHR33361">
    <property type="entry name" value="GLR0591 PROTEIN"/>
    <property type="match status" value="1"/>
</dbReference>
<protein>
    <submittedName>
        <fullName evidence="3">Uncharacterized conserved protein, DUF885 familyt</fullName>
    </submittedName>
</protein>
<evidence type="ECO:0000256" key="1">
    <source>
        <dbReference type="SAM" id="MobiDB-lite"/>
    </source>
</evidence>
<dbReference type="Proteomes" id="UP000199150">
    <property type="component" value="Unassembled WGS sequence"/>
</dbReference>
<feature type="chain" id="PRO_5011602443" evidence="2">
    <location>
        <begin position="25"/>
        <end position="666"/>
    </location>
</feature>
<feature type="compositionally biased region" description="Basic residues" evidence="1">
    <location>
        <begin position="26"/>
        <end position="60"/>
    </location>
</feature>
<organism evidence="3 4">
    <name type="scientific">Asticcacaulis taihuensis</name>
    <dbReference type="NCBI Taxonomy" id="260084"/>
    <lineage>
        <taxon>Bacteria</taxon>
        <taxon>Pseudomonadati</taxon>
        <taxon>Pseudomonadota</taxon>
        <taxon>Alphaproteobacteria</taxon>
        <taxon>Caulobacterales</taxon>
        <taxon>Caulobacteraceae</taxon>
        <taxon>Asticcacaulis</taxon>
    </lineage>
</organism>
<gene>
    <name evidence="3" type="ORF">SAMN02927928_3478</name>
</gene>
<dbReference type="OrthoDB" id="9763405at2"/>
<sequence length="666" mass="71725">MIDRRFLVGALGALLGLTATEALAAAKKKKTAAKKTSGKKKSSKTTKKSRGKAAPKKTVKKAPPPKPVEPPPPPIPEVTPPEVAQALTSAFGAILRDMLLASPVLATYAGLDKPEYGEFAALKAKVDDRGAAAQSAHVTRLQRAVDRLNAIPRDQLAAADRVNYDAVLWDNSNQLTLARSFTFGDAAPCAGLWSGGFPNPYIISQLSGSWQYIPDFLDSQHTIESTADAQAYLSRLTAWAGVLDQETARARADFARGVVPPDYIMSKTIAAITALRDADPATSGLVTSLVTRTAAKNIAGDWQAQAVAIVAGPVKAALGRQVDALTAQQSVAKHDAGVLNLSNGAAYYAQCVKLNTSSSLTVKDIHKLGLQKVSEITAELDTRFRAMGRSQGTVADRMKAMYKDPQYLYSNDDAGKAKLLDDLNTKVKTVQIRLPQWFGVRPNTQVQVKRVPVAIEAGAPGGYYSPGSVDGSRPGMYYINLRDISELPSWTLPTLTYHEAIPGHHLQGTIQQETKGLPMLRKLSSFNAYVEGWALYAEQLAGEMGMYDSDPAGRIGYLHDALFRAVRLVVDTGIHGSGWSREQAITYMMDTAGKAQGEATAEVERYCVWPGQALGYMVGKLEWLKLRDAAKAKPGFDIKRFHDVGLTCGAVPLDVLDDVYKAAGLI</sequence>
<keyword evidence="2" id="KW-0732">Signal</keyword>
<dbReference type="RefSeq" id="WP_090650408.1">
    <property type="nucleotide sequence ID" value="NZ_CBCRYE010000002.1"/>
</dbReference>
<dbReference type="STRING" id="260084.SAMN02927928_3478"/>
<accession>A0A1G4TF17</accession>
<dbReference type="Pfam" id="PF05960">
    <property type="entry name" value="DUF885"/>
    <property type="match status" value="1"/>
</dbReference>